<gene>
    <name evidence="5" type="ORF">GPM918_LOCUS21518</name>
    <name evidence="4" type="ORF">OVA965_LOCUS12322</name>
    <name evidence="7" type="ORF">SRO942_LOCUS21515</name>
    <name evidence="6" type="ORF">TMI583_LOCUS12326</name>
</gene>
<dbReference type="Proteomes" id="UP000682733">
    <property type="component" value="Unassembled WGS sequence"/>
</dbReference>
<evidence type="ECO:0000313" key="5">
    <source>
        <dbReference type="EMBL" id="CAF1157798.1"/>
    </source>
</evidence>
<dbReference type="Proteomes" id="UP000663829">
    <property type="component" value="Unassembled WGS sequence"/>
</dbReference>
<dbReference type="EMBL" id="CAJOBC010007098">
    <property type="protein sequence ID" value="CAF3921211.1"/>
    <property type="molecule type" value="Genomic_DNA"/>
</dbReference>
<proteinExistence type="predicted"/>
<evidence type="ECO:0000256" key="2">
    <source>
        <dbReference type="ARBA" id="ARBA00023043"/>
    </source>
</evidence>
<accession>A0A814T7X4</accession>
<dbReference type="Gene3D" id="1.25.40.20">
    <property type="entry name" value="Ankyrin repeat-containing domain"/>
    <property type="match status" value="1"/>
</dbReference>
<dbReference type="Proteomes" id="UP000681722">
    <property type="component" value="Unassembled WGS sequence"/>
</dbReference>
<name>A0A814T7X4_9BILA</name>
<reference evidence="5" key="1">
    <citation type="submission" date="2021-02" db="EMBL/GenBank/DDBJ databases">
        <authorList>
            <person name="Nowell W R."/>
        </authorList>
    </citation>
    <scope>NUCLEOTIDE SEQUENCE</scope>
</reference>
<dbReference type="InterPro" id="IPR002110">
    <property type="entry name" value="Ankyrin_rpt"/>
</dbReference>
<dbReference type="SUPFAM" id="SSF48403">
    <property type="entry name" value="Ankyrin repeat"/>
    <property type="match status" value="1"/>
</dbReference>
<dbReference type="OrthoDB" id="207120at2759"/>
<dbReference type="InterPro" id="IPR036770">
    <property type="entry name" value="Ankyrin_rpt-contain_sf"/>
</dbReference>
<dbReference type="EMBL" id="CAJNOK010004931">
    <property type="protein sequence ID" value="CAF0954662.1"/>
    <property type="molecule type" value="Genomic_DNA"/>
</dbReference>
<sequence>MIDLNVTLLSVCQSALSDGGGYNSDASYVWNFMATTPSSSTTLLSSHEEKCSDFYIACRTNDIDKVKRILKTYKPADIDYIEPCGSTALHAASFYGYYEIVKLLLGCDASKNIKNKFGLTPSQEAKTPQIKNLFDRFGNSDA</sequence>
<evidence type="ECO:0000313" key="7">
    <source>
        <dbReference type="EMBL" id="CAF3921211.1"/>
    </source>
</evidence>
<dbReference type="EMBL" id="CAJNOQ010007099">
    <property type="protein sequence ID" value="CAF1157798.1"/>
    <property type="molecule type" value="Genomic_DNA"/>
</dbReference>
<dbReference type="Proteomes" id="UP000677228">
    <property type="component" value="Unassembled WGS sequence"/>
</dbReference>
<dbReference type="EMBL" id="CAJOBA010004935">
    <property type="protein sequence ID" value="CAF3728150.1"/>
    <property type="molecule type" value="Genomic_DNA"/>
</dbReference>
<keyword evidence="2 3" id="KW-0040">ANK repeat</keyword>
<dbReference type="PROSITE" id="PS50297">
    <property type="entry name" value="ANK_REP_REGION"/>
    <property type="match status" value="1"/>
</dbReference>
<evidence type="ECO:0000256" key="1">
    <source>
        <dbReference type="ARBA" id="ARBA00022737"/>
    </source>
</evidence>
<organism evidence="5 8">
    <name type="scientific">Didymodactylos carnosus</name>
    <dbReference type="NCBI Taxonomy" id="1234261"/>
    <lineage>
        <taxon>Eukaryota</taxon>
        <taxon>Metazoa</taxon>
        <taxon>Spiralia</taxon>
        <taxon>Gnathifera</taxon>
        <taxon>Rotifera</taxon>
        <taxon>Eurotatoria</taxon>
        <taxon>Bdelloidea</taxon>
        <taxon>Philodinida</taxon>
        <taxon>Philodinidae</taxon>
        <taxon>Didymodactylos</taxon>
    </lineage>
</organism>
<dbReference type="Pfam" id="PF12796">
    <property type="entry name" value="Ank_2"/>
    <property type="match status" value="1"/>
</dbReference>
<comment type="caution">
    <text evidence="5">The sequence shown here is derived from an EMBL/GenBank/DDBJ whole genome shotgun (WGS) entry which is preliminary data.</text>
</comment>
<dbReference type="PROSITE" id="PS50088">
    <property type="entry name" value="ANK_REPEAT"/>
    <property type="match status" value="1"/>
</dbReference>
<keyword evidence="1" id="KW-0677">Repeat</keyword>
<evidence type="ECO:0000313" key="4">
    <source>
        <dbReference type="EMBL" id="CAF0954662.1"/>
    </source>
</evidence>
<dbReference type="PANTHER" id="PTHR24198">
    <property type="entry name" value="ANKYRIN REPEAT AND PROTEIN KINASE DOMAIN-CONTAINING PROTEIN"/>
    <property type="match status" value="1"/>
</dbReference>
<keyword evidence="8" id="KW-1185">Reference proteome</keyword>
<dbReference type="AlphaFoldDB" id="A0A814T7X4"/>
<protein>
    <submittedName>
        <fullName evidence="5">Uncharacterized protein</fullName>
    </submittedName>
</protein>
<evidence type="ECO:0000313" key="6">
    <source>
        <dbReference type="EMBL" id="CAF3728150.1"/>
    </source>
</evidence>
<evidence type="ECO:0000313" key="8">
    <source>
        <dbReference type="Proteomes" id="UP000663829"/>
    </source>
</evidence>
<dbReference type="PANTHER" id="PTHR24198:SF165">
    <property type="entry name" value="ANKYRIN REPEAT-CONTAINING PROTEIN-RELATED"/>
    <property type="match status" value="1"/>
</dbReference>
<dbReference type="SMART" id="SM00248">
    <property type="entry name" value="ANK"/>
    <property type="match status" value="2"/>
</dbReference>
<evidence type="ECO:0000256" key="3">
    <source>
        <dbReference type="PROSITE-ProRule" id="PRU00023"/>
    </source>
</evidence>
<feature type="repeat" description="ANK" evidence="3">
    <location>
        <begin position="84"/>
        <end position="116"/>
    </location>
</feature>